<dbReference type="SUPFAM" id="SSF52172">
    <property type="entry name" value="CheY-like"/>
    <property type="match status" value="1"/>
</dbReference>
<dbReference type="InterPro" id="IPR011006">
    <property type="entry name" value="CheY-like_superfamily"/>
</dbReference>
<dbReference type="SUPFAM" id="SSF52540">
    <property type="entry name" value="P-loop containing nucleoside triphosphate hydrolases"/>
    <property type="match status" value="1"/>
</dbReference>
<evidence type="ECO:0000259" key="7">
    <source>
        <dbReference type="PROSITE" id="PS50110"/>
    </source>
</evidence>
<dbReference type="InterPro" id="IPR002197">
    <property type="entry name" value="HTH_Fis"/>
</dbReference>
<keyword evidence="9" id="KW-1185">Reference proteome</keyword>
<dbReference type="GO" id="GO:0043565">
    <property type="term" value="F:sequence-specific DNA binding"/>
    <property type="evidence" value="ECO:0007669"/>
    <property type="project" value="InterPro"/>
</dbReference>
<dbReference type="Pfam" id="PF00158">
    <property type="entry name" value="Sigma54_activat"/>
    <property type="match status" value="1"/>
</dbReference>
<feature type="domain" description="Response regulatory" evidence="7">
    <location>
        <begin position="2"/>
        <end position="116"/>
    </location>
</feature>
<sequence length="443" mass="50465">MNILLVEDDSSFVLVLENFLKRQGHQVTATSNVKDSIKVLQKSQYDLLLLDYRLPDGTGIDILQHEVQVNARIPAIMMTSFHDIKTAVKAMRCGAFDFITKPVNPDELLMIMRDALTQKNQQEQQTSFDKKFIEGTSEAATMLYQHIRLVAPTDMSVIIQGESGTGKEHIARTIHRLSKRSTGPFVAIDCGALSNDLASSELFGHVKGAFTGALNDREGHFVTAGGGTLFLDEIGNLSYEIQVKLLRALQERIIQPTGSNKQIKVDVRVIVATNEDLPNAVKNGGFRQDLYHRLNEFTIKVPSLKQRKEDLTEFIQYFIQEANKELDKSIKGLDKEVTHLFHHYEWPGNLRELKNIIKRSVLLSQGDLITEECLPEDMLWEAEEEEFQQESNQNLKVMQATNEKEMILKTLQEVKFNKSKAARLLHIDRKTLYYKMSKYNIDP</sequence>
<accession>A0A2W2A9K3</accession>
<evidence type="ECO:0000259" key="6">
    <source>
        <dbReference type="PROSITE" id="PS50045"/>
    </source>
</evidence>
<dbReference type="SUPFAM" id="SSF46689">
    <property type="entry name" value="Homeodomain-like"/>
    <property type="match status" value="1"/>
</dbReference>
<reference evidence="8 9" key="1">
    <citation type="submission" date="2018-06" db="EMBL/GenBank/DDBJ databases">
        <title>Mucibacter soli gen. nov., sp. nov., a new member of the family Chitinophagaceae producing mucin.</title>
        <authorList>
            <person name="Kim M.-K."/>
            <person name="Park S."/>
            <person name="Kim T.-S."/>
            <person name="Joung Y."/>
            <person name="Han J.-H."/>
            <person name="Kim S.B."/>
        </authorList>
    </citation>
    <scope>NUCLEOTIDE SEQUENCE [LARGE SCALE GENOMIC DNA]</scope>
    <source>
        <strain evidence="8 9">R1-15</strain>
    </source>
</reference>
<evidence type="ECO:0000256" key="4">
    <source>
        <dbReference type="ARBA" id="ARBA00023163"/>
    </source>
</evidence>
<dbReference type="SMART" id="SM00448">
    <property type="entry name" value="REC"/>
    <property type="match status" value="1"/>
</dbReference>
<dbReference type="Pfam" id="PF25601">
    <property type="entry name" value="AAA_lid_14"/>
    <property type="match status" value="1"/>
</dbReference>
<dbReference type="InterPro" id="IPR002078">
    <property type="entry name" value="Sigma_54_int"/>
</dbReference>
<dbReference type="Pfam" id="PF02954">
    <property type="entry name" value="HTH_8"/>
    <property type="match status" value="1"/>
</dbReference>
<dbReference type="Proteomes" id="UP000248745">
    <property type="component" value="Unassembled WGS sequence"/>
</dbReference>
<dbReference type="PRINTS" id="PR01590">
    <property type="entry name" value="HTHFIS"/>
</dbReference>
<dbReference type="InterPro" id="IPR025944">
    <property type="entry name" value="Sigma_54_int_dom_CS"/>
</dbReference>
<dbReference type="EMBL" id="QKTW01000020">
    <property type="protein sequence ID" value="PZF72055.1"/>
    <property type="molecule type" value="Genomic_DNA"/>
</dbReference>
<dbReference type="InterPro" id="IPR003593">
    <property type="entry name" value="AAA+_ATPase"/>
</dbReference>
<gene>
    <name evidence="8" type="ORF">DN068_15590</name>
</gene>
<keyword evidence="4" id="KW-0804">Transcription</keyword>
<feature type="domain" description="Sigma-54 factor interaction" evidence="6">
    <location>
        <begin position="133"/>
        <end position="362"/>
    </location>
</feature>
<dbReference type="Gene3D" id="3.40.50.2300">
    <property type="match status" value="1"/>
</dbReference>
<dbReference type="PROSITE" id="PS50110">
    <property type="entry name" value="RESPONSE_REGULATORY"/>
    <property type="match status" value="1"/>
</dbReference>
<keyword evidence="5" id="KW-0597">Phosphoprotein</keyword>
<keyword evidence="3" id="KW-0805">Transcription regulation</keyword>
<keyword evidence="1" id="KW-0547">Nucleotide-binding</keyword>
<evidence type="ECO:0000256" key="2">
    <source>
        <dbReference type="ARBA" id="ARBA00022840"/>
    </source>
</evidence>
<feature type="modified residue" description="4-aspartylphosphate" evidence="5">
    <location>
        <position position="51"/>
    </location>
</feature>
<protein>
    <submittedName>
        <fullName evidence="8">Sigma-54-dependent Fis family transcriptional regulator</fullName>
    </submittedName>
</protein>
<dbReference type="AlphaFoldDB" id="A0A2W2A9K3"/>
<dbReference type="PROSITE" id="PS50045">
    <property type="entry name" value="SIGMA54_INTERACT_4"/>
    <property type="match status" value="1"/>
</dbReference>
<dbReference type="InterPro" id="IPR027417">
    <property type="entry name" value="P-loop_NTPase"/>
</dbReference>
<dbReference type="CDD" id="cd00009">
    <property type="entry name" value="AAA"/>
    <property type="match status" value="1"/>
</dbReference>
<dbReference type="InterPro" id="IPR058031">
    <property type="entry name" value="AAA_lid_NorR"/>
</dbReference>
<dbReference type="OrthoDB" id="9767722at2"/>
<dbReference type="InterPro" id="IPR001789">
    <property type="entry name" value="Sig_transdc_resp-reg_receiver"/>
</dbReference>
<proteinExistence type="predicted"/>
<dbReference type="PANTHER" id="PTHR32071">
    <property type="entry name" value="TRANSCRIPTIONAL REGULATORY PROTEIN"/>
    <property type="match status" value="1"/>
</dbReference>
<dbReference type="InterPro" id="IPR025662">
    <property type="entry name" value="Sigma_54_int_dom_ATP-bd_1"/>
</dbReference>
<keyword evidence="2" id="KW-0067">ATP-binding</keyword>
<organism evidence="8 9">
    <name type="scientific">Taibaiella soli</name>
    <dbReference type="NCBI Taxonomy" id="1649169"/>
    <lineage>
        <taxon>Bacteria</taxon>
        <taxon>Pseudomonadati</taxon>
        <taxon>Bacteroidota</taxon>
        <taxon>Chitinophagia</taxon>
        <taxon>Chitinophagales</taxon>
        <taxon>Chitinophagaceae</taxon>
        <taxon>Taibaiella</taxon>
    </lineage>
</organism>
<evidence type="ECO:0000256" key="5">
    <source>
        <dbReference type="PROSITE-ProRule" id="PRU00169"/>
    </source>
</evidence>
<evidence type="ECO:0000313" key="9">
    <source>
        <dbReference type="Proteomes" id="UP000248745"/>
    </source>
</evidence>
<dbReference type="GO" id="GO:0006355">
    <property type="term" value="P:regulation of DNA-templated transcription"/>
    <property type="evidence" value="ECO:0007669"/>
    <property type="project" value="InterPro"/>
</dbReference>
<evidence type="ECO:0000256" key="1">
    <source>
        <dbReference type="ARBA" id="ARBA00022741"/>
    </source>
</evidence>
<dbReference type="Gene3D" id="3.40.50.300">
    <property type="entry name" value="P-loop containing nucleotide triphosphate hydrolases"/>
    <property type="match status" value="1"/>
</dbReference>
<dbReference type="Pfam" id="PF00072">
    <property type="entry name" value="Response_reg"/>
    <property type="match status" value="1"/>
</dbReference>
<name>A0A2W2A9K3_9BACT</name>
<dbReference type="SMART" id="SM00382">
    <property type="entry name" value="AAA"/>
    <property type="match status" value="1"/>
</dbReference>
<dbReference type="PANTHER" id="PTHR32071:SF81">
    <property type="entry name" value="PROPIONATE CATABOLISM OPERON REGULATORY PROTEIN"/>
    <property type="match status" value="1"/>
</dbReference>
<dbReference type="Gene3D" id="1.10.8.60">
    <property type="match status" value="1"/>
</dbReference>
<dbReference type="InterPro" id="IPR009057">
    <property type="entry name" value="Homeodomain-like_sf"/>
</dbReference>
<dbReference type="GO" id="GO:0005524">
    <property type="term" value="F:ATP binding"/>
    <property type="evidence" value="ECO:0007669"/>
    <property type="project" value="UniProtKB-KW"/>
</dbReference>
<dbReference type="RefSeq" id="WP_110999868.1">
    <property type="nucleotide sequence ID" value="NZ_QKTW01000020.1"/>
</dbReference>
<evidence type="ECO:0000313" key="8">
    <source>
        <dbReference type="EMBL" id="PZF72055.1"/>
    </source>
</evidence>
<dbReference type="Gene3D" id="1.10.10.60">
    <property type="entry name" value="Homeodomain-like"/>
    <property type="match status" value="1"/>
</dbReference>
<dbReference type="PROSITE" id="PS00675">
    <property type="entry name" value="SIGMA54_INTERACT_1"/>
    <property type="match status" value="1"/>
</dbReference>
<dbReference type="FunFam" id="3.40.50.300:FF:000006">
    <property type="entry name" value="DNA-binding transcriptional regulator NtrC"/>
    <property type="match status" value="1"/>
</dbReference>
<comment type="caution">
    <text evidence="8">The sequence shown here is derived from an EMBL/GenBank/DDBJ whole genome shotgun (WGS) entry which is preliminary data.</text>
</comment>
<dbReference type="PROSITE" id="PS00688">
    <property type="entry name" value="SIGMA54_INTERACT_3"/>
    <property type="match status" value="1"/>
</dbReference>
<dbReference type="GO" id="GO:0000160">
    <property type="term" value="P:phosphorelay signal transduction system"/>
    <property type="evidence" value="ECO:0007669"/>
    <property type="project" value="InterPro"/>
</dbReference>
<evidence type="ECO:0000256" key="3">
    <source>
        <dbReference type="ARBA" id="ARBA00023015"/>
    </source>
</evidence>